<dbReference type="PROSITE" id="PS50805">
    <property type="entry name" value="KRAB"/>
    <property type="match status" value="1"/>
</dbReference>
<dbReference type="Pfam" id="PF01352">
    <property type="entry name" value="KRAB"/>
    <property type="match status" value="1"/>
</dbReference>
<evidence type="ECO:0000313" key="3">
    <source>
        <dbReference type="RefSeq" id="XP_033788252.1"/>
    </source>
</evidence>
<sequence>MLPALGVVQYSRLSISVKPRLLFVTSSACTQKETSFRAPNLTSCPLVPFSDTARNKPSTRERASHSFLILQTTKAESKMPAGTSAQMQVTFEEVAVSFSQEEWEYLDEEQKELYREVMKENYQTLISLAAGSLTVTPKIISHIERGEEPYIRGEPGSEEREIGKSSSPGHTVLQLFEHNSTLQATTSFPAPVQRKALFETTFEFQRPKIWNKLPGMNSQAAYANFPHTSNSGRH</sequence>
<dbReference type="Proteomes" id="UP000515159">
    <property type="component" value="Chromosome 2"/>
</dbReference>
<dbReference type="InterPro" id="IPR001909">
    <property type="entry name" value="KRAB"/>
</dbReference>
<dbReference type="PANTHER" id="PTHR23232">
    <property type="entry name" value="KRAB DOMAIN C2H2 ZINC FINGER"/>
    <property type="match status" value="1"/>
</dbReference>
<accession>A0A6P8PHT5</accession>
<dbReference type="KEGG" id="gsh:117354590"/>
<gene>
    <name evidence="3" type="primary">LOC117354590</name>
</gene>
<name>A0A6P8PHT5_GEOSA</name>
<keyword evidence="2" id="KW-1185">Reference proteome</keyword>
<dbReference type="CDD" id="cd07765">
    <property type="entry name" value="KRAB_A-box"/>
    <property type="match status" value="1"/>
</dbReference>
<reference evidence="3" key="1">
    <citation type="submission" date="2025-08" db="UniProtKB">
        <authorList>
            <consortium name="RefSeq"/>
        </authorList>
    </citation>
    <scope>IDENTIFICATION</scope>
</reference>
<evidence type="ECO:0000313" key="2">
    <source>
        <dbReference type="Proteomes" id="UP000515159"/>
    </source>
</evidence>
<dbReference type="RefSeq" id="XP_033788252.1">
    <property type="nucleotide sequence ID" value="XM_033932361.1"/>
</dbReference>
<dbReference type="InterPro" id="IPR036051">
    <property type="entry name" value="KRAB_dom_sf"/>
</dbReference>
<dbReference type="InterPro" id="IPR050169">
    <property type="entry name" value="Krueppel_C2H2_ZnF"/>
</dbReference>
<feature type="domain" description="KRAB" evidence="1">
    <location>
        <begin position="89"/>
        <end position="162"/>
    </location>
</feature>
<dbReference type="SMART" id="SM00349">
    <property type="entry name" value="KRAB"/>
    <property type="match status" value="1"/>
</dbReference>
<dbReference type="SUPFAM" id="SSF109640">
    <property type="entry name" value="KRAB domain (Kruppel-associated box)"/>
    <property type="match status" value="1"/>
</dbReference>
<organism evidence="2 3">
    <name type="scientific">Geotrypetes seraphini</name>
    <name type="common">Gaboon caecilian</name>
    <name type="synonym">Caecilia seraphini</name>
    <dbReference type="NCBI Taxonomy" id="260995"/>
    <lineage>
        <taxon>Eukaryota</taxon>
        <taxon>Metazoa</taxon>
        <taxon>Chordata</taxon>
        <taxon>Craniata</taxon>
        <taxon>Vertebrata</taxon>
        <taxon>Euteleostomi</taxon>
        <taxon>Amphibia</taxon>
        <taxon>Gymnophiona</taxon>
        <taxon>Geotrypetes</taxon>
    </lineage>
</organism>
<dbReference type="PANTHER" id="PTHR23232:SF142">
    <property type="entry name" value="GASTRULA ZINC FINGER PROTEIN XLCGF57.1-LIKE-RELATED"/>
    <property type="match status" value="1"/>
</dbReference>
<dbReference type="InParanoid" id="A0A6P8PHT5"/>
<dbReference type="GO" id="GO:0006355">
    <property type="term" value="P:regulation of DNA-templated transcription"/>
    <property type="evidence" value="ECO:0007669"/>
    <property type="project" value="InterPro"/>
</dbReference>
<dbReference type="OrthoDB" id="9892686at2759"/>
<dbReference type="AlphaFoldDB" id="A0A6P8PHT5"/>
<proteinExistence type="predicted"/>
<evidence type="ECO:0000259" key="1">
    <source>
        <dbReference type="PROSITE" id="PS50805"/>
    </source>
</evidence>
<dbReference type="Gene3D" id="6.10.140.140">
    <property type="match status" value="1"/>
</dbReference>
<dbReference type="GeneID" id="117354590"/>
<protein>
    <submittedName>
        <fullName evidence="3">Zinc finger protein 222-like isoform X1</fullName>
    </submittedName>
</protein>